<dbReference type="Proteomes" id="UP000266723">
    <property type="component" value="Unassembled WGS sequence"/>
</dbReference>
<evidence type="ECO:0000313" key="2">
    <source>
        <dbReference type="EMBL" id="KAF3494449.1"/>
    </source>
</evidence>
<keyword evidence="3" id="KW-1185">Reference proteome</keyword>
<feature type="region of interest" description="Disordered" evidence="1">
    <location>
        <begin position="213"/>
        <end position="244"/>
    </location>
</feature>
<comment type="caution">
    <text evidence="2">The sequence shown here is derived from an EMBL/GenBank/DDBJ whole genome shotgun (WGS) entry which is preliminary data.</text>
</comment>
<dbReference type="EMBL" id="QGKV02002055">
    <property type="protein sequence ID" value="KAF3494449.1"/>
    <property type="molecule type" value="Genomic_DNA"/>
</dbReference>
<reference evidence="2 3" key="1">
    <citation type="journal article" date="2020" name="BMC Genomics">
        <title>Intraspecific diversification of the crop wild relative Brassica cretica Lam. using demographic model selection.</title>
        <authorList>
            <person name="Kioukis A."/>
            <person name="Michalopoulou V.A."/>
            <person name="Briers L."/>
            <person name="Pirintsos S."/>
            <person name="Studholme D.J."/>
            <person name="Pavlidis P."/>
            <person name="Sarris P.F."/>
        </authorList>
    </citation>
    <scope>NUCLEOTIDE SEQUENCE [LARGE SCALE GENOMIC DNA]</scope>
    <source>
        <strain evidence="3">cv. PFS-1207/04</strain>
    </source>
</reference>
<feature type="compositionally biased region" description="Basic and acidic residues" evidence="1">
    <location>
        <begin position="213"/>
        <end position="237"/>
    </location>
</feature>
<dbReference type="InterPro" id="IPR011989">
    <property type="entry name" value="ARM-like"/>
</dbReference>
<dbReference type="PANTHER" id="PTHR10257">
    <property type="entry name" value="SERINE/THREONINE PROTEIN PHOSPHATASE 2A PP2A REGULATORY SUBUNIT B"/>
    <property type="match status" value="1"/>
</dbReference>
<dbReference type="SUPFAM" id="SSF48371">
    <property type="entry name" value="ARM repeat"/>
    <property type="match status" value="2"/>
</dbReference>
<evidence type="ECO:0008006" key="4">
    <source>
        <dbReference type="Google" id="ProtNLM"/>
    </source>
</evidence>
<sequence length="244" mass="28638">MTLAQTCSRDGQGYVFRFLSRGYLQRRSKQLGLYCPLFDFTDPTKNVKEKEIKRQTLLEVVDYVATANTKFSENAIQKAVRMVSANVFRTLNPQACENKVVEALDLEEEEPSMDPSWPHLQLFYELLSRRTASPETETKLAKKYIDQSFVTWLLDLFDCEDPRERDCLKTVLHRRNTQKHWNQAVHSLILNVRKIFNDIDPEFFKECLAKFRENESKESQADAKRESTWKRLEEIGKQKQKSSS</sequence>
<evidence type="ECO:0000313" key="3">
    <source>
        <dbReference type="Proteomes" id="UP000266723"/>
    </source>
</evidence>
<organism evidence="2 3">
    <name type="scientific">Brassica cretica</name>
    <name type="common">Mustard</name>
    <dbReference type="NCBI Taxonomy" id="69181"/>
    <lineage>
        <taxon>Eukaryota</taxon>
        <taxon>Viridiplantae</taxon>
        <taxon>Streptophyta</taxon>
        <taxon>Embryophyta</taxon>
        <taxon>Tracheophyta</taxon>
        <taxon>Spermatophyta</taxon>
        <taxon>Magnoliopsida</taxon>
        <taxon>eudicotyledons</taxon>
        <taxon>Gunneridae</taxon>
        <taxon>Pentapetalae</taxon>
        <taxon>rosids</taxon>
        <taxon>malvids</taxon>
        <taxon>Brassicales</taxon>
        <taxon>Brassicaceae</taxon>
        <taxon>Brassiceae</taxon>
        <taxon>Brassica</taxon>
    </lineage>
</organism>
<protein>
    <recommendedName>
        <fullName evidence="4">Ku C-terminal domain-containing protein</fullName>
    </recommendedName>
</protein>
<gene>
    <name evidence="2" type="ORF">DY000_02054861</name>
</gene>
<accession>A0ABQ7A9V6</accession>
<dbReference type="PANTHER" id="PTHR10257:SF73">
    <property type="entry name" value="SERINE_THREONINE PROTEIN PHOSPHATASE 2A 57 KDA REGULATORY SUBUNIT B' THETA ISOFORM"/>
    <property type="match status" value="1"/>
</dbReference>
<proteinExistence type="predicted"/>
<dbReference type="InterPro" id="IPR016024">
    <property type="entry name" value="ARM-type_fold"/>
</dbReference>
<dbReference type="Pfam" id="PF01603">
    <property type="entry name" value="B56"/>
    <property type="match status" value="2"/>
</dbReference>
<evidence type="ECO:0000256" key="1">
    <source>
        <dbReference type="SAM" id="MobiDB-lite"/>
    </source>
</evidence>
<dbReference type="Gene3D" id="1.25.10.10">
    <property type="entry name" value="Leucine-rich Repeat Variant"/>
    <property type="match status" value="2"/>
</dbReference>
<dbReference type="InterPro" id="IPR002554">
    <property type="entry name" value="PP2A_B56"/>
</dbReference>
<name>A0ABQ7A9V6_BRACR</name>